<dbReference type="SMART" id="SM00450">
    <property type="entry name" value="RHOD"/>
    <property type="match status" value="1"/>
</dbReference>
<dbReference type="InterPro" id="IPR000192">
    <property type="entry name" value="Aminotrans_V_dom"/>
</dbReference>
<dbReference type="PROSITE" id="PS50206">
    <property type="entry name" value="RHODANESE_3"/>
    <property type="match status" value="1"/>
</dbReference>
<dbReference type="CDD" id="cd00158">
    <property type="entry name" value="RHOD"/>
    <property type="match status" value="1"/>
</dbReference>
<dbReference type="Proteomes" id="UP000324585">
    <property type="component" value="Unassembled WGS sequence"/>
</dbReference>
<dbReference type="AlphaFoldDB" id="A0A5J4Z3G5"/>
<gene>
    <name evidence="2" type="ORF">FVE85_5420</name>
</gene>
<dbReference type="SUPFAM" id="SSF53383">
    <property type="entry name" value="PLP-dependent transferases"/>
    <property type="match status" value="1"/>
</dbReference>
<dbReference type="SUPFAM" id="SSF52821">
    <property type="entry name" value="Rhodanese/Cell cycle control phosphatase"/>
    <property type="match status" value="1"/>
</dbReference>
<comment type="caution">
    <text evidence="2">The sequence shown here is derived from an EMBL/GenBank/DDBJ whole genome shotgun (WGS) entry which is preliminary data.</text>
</comment>
<dbReference type="InterPro" id="IPR036873">
    <property type="entry name" value="Rhodanese-like_dom_sf"/>
</dbReference>
<dbReference type="InterPro" id="IPR015424">
    <property type="entry name" value="PyrdxlP-dep_Trfase"/>
</dbReference>
<proteinExistence type="predicted"/>
<accession>A0A5J4Z3G5</accession>
<evidence type="ECO:0000313" key="2">
    <source>
        <dbReference type="EMBL" id="KAA8497835.1"/>
    </source>
</evidence>
<dbReference type="Gene3D" id="3.40.640.10">
    <property type="entry name" value="Type I PLP-dependent aspartate aminotransferase-like (Major domain)"/>
    <property type="match status" value="1"/>
</dbReference>
<dbReference type="InterPro" id="IPR001763">
    <property type="entry name" value="Rhodanese-like_dom"/>
</dbReference>
<dbReference type="PANTHER" id="PTHR43686">
    <property type="entry name" value="SULFURTRANSFERASE-RELATED"/>
    <property type="match status" value="1"/>
</dbReference>
<dbReference type="Gene3D" id="3.90.1150.10">
    <property type="entry name" value="Aspartate Aminotransferase, domain 1"/>
    <property type="match status" value="1"/>
</dbReference>
<reference evidence="3" key="1">
    <citation type="journal article" date="2019" name="Nat. Commun.">
        <title>Expansion of phycobilisome linker gene families in mesophilic red algae.</title>
        <authorList>
            <person name="Lee J."/>
            <person name="Kim D."/>
            <person name="Bhattacharya D."/>
            <person name="Yoon H.S."/>
        </authorList>
    </citation>
    <scope>NUCLEOTIDE SEQUENCE [LARGE SCALE GENOMIC DNA]</scope>
    <source>
        <strain evidence="3">CCMP 1328</strain>
    </source>
</reference>
<name>A0A5J4Z3G5_PORPP</name>
<keyword evidence="3" id="KW-1185">Reference proteome</keyword>
<sequence length="937" mass="104356">MTEPAAMERLEPALTPTQSAASHLAEVGVLGDSPFDMEDLGACVELVDVHPFDGRIPLLKTIRNSVIGDSEMITTPFGMRRMVYCDYTASGRPLSFIEDYIRTEVMPLYANSHTEASYTGKQTTMFREQARELVARSCGADPHEDVTVFTGSGATAAIYKAAQLMELLLPHKLTDKYDFIAKIPYKERPVVFIGPYEHHSNELIWRESAAIVVKVEEDEFGQLDQRTLELKLDEYKDHPLKIGSFSAASNVTGVMADTVKIAQLLHKYSALSWWDFAAAGPYVRFEMNPVDDKGVRFPGAHKDAVFISPHKFIGGPQTPGVLIAKKHMFEGKKPTIPGGGTVQLVTDTTCLYVNRHDEREEAGTPAIIESIRCGLVFQLKDAVGARNIEEAEEHFLQRAFDRWKKVPNLHMLGPGVCDAKRVGIVSMVIDGLHYNFVVALLNDLFGIQARGGCNCAGPYALRLLRIDQAKGMRCMELSSSSAAFKLGWFRINFQYFFTDFIADYIIDAVIFVARHGWRFLPEYSLNVKTGMWSYRYGRSQVADLNLIRTLHDIKYDTGAMEFVSNHTKDASRTIFVTAMRDAYLTLQAVTEKVCDPTYHLPDKTFDNDEHRELFSSMLPADAVPAIRKGMLDFDIAREMASVPILVVPKKYSPTEDLLSRAPTMVRAKQTIIVLRFGQQNITYDEQALLELIERSSIRESHWVDGAYVQLRSDPNAMEAPQSTKRRSLSKLLSSLCTPRSASRSIAEGSHRKPVSSTAVAEASVPAMTADDNADRLDACFALYDKVKASRFPNIADVNVQDVLTHRLDAGGESEWVLVDVRAREESDVSRLPGAIPVEYFRASTVDYVNKTVVFCCTAGGRAGIFAAEFTKNLKHSEHVKPGDMEIKVLKGGMIAWTHASLPILSRDGKPTNYVHGFRSELAAMMPSRIEVQGITMA</sequence>
<dbReference type="Gene3D" id="3.40.250.10">
    <property type="entry name" value="Rhodanese-like domain"/>
    <property type="match status" value="1"/>
</dbReference>
<dbReference type="OrthoDB" id="420046at2759"/>
<dbReference type="Pfam" id="PF00581">
    <property type="entry name" value="Rhodanese"/>
    <property type="match status" value="1"/>
</dbReference>
<dbReference type="PANTHER" id="PTHR43686:SF1">
    <property type="entry name" value="AMINOTRAN_5 DOMAIN-CONTAINING PROTEIN"/>
    <property type="match status" value="1"/>
</dbReference>
<feature type="domain" description="Rhodanese" evidence="1">
    <location>
        <begin position="811"/>
        <end position="905"/>
    </location>
</feature>
<dbReference type="InterPro" id="IPR015422">
    <property type="entry name" value="PyrdxlP-dep_Trfase_small"/>
</dbReference>
<dbReference type="InterPro" id="IPR015421">
    <property type="entry name" value="PyrdxlP-dep_Trfase_major"/>
</dbReference>
<dbReference type="Pfam" id="PF00266">
    <property type="entry name" value="Aminotran_5"/>
    <property type="match status" value="1"/>
</dbReference>
<organism evidence="2 3">
    <name type="scientific">Porphyridium purpureum</name>
    <name type="common">Red alga</name>
    <name type="synonym">Porphyridium cruentum</name>
    <dbReference type="NCBI Taxonomy" id="35688"/>
    <lineage>
        <taxon>Eukaryota</taxon>
        <taxon>Rhodophyta</taxon>
        <taxon>Bangiophyceae</taxon>
        <taxon>Porphyridiales</taxon>
        <taxon>Porphyridiaceae</taxon>
        <taxon>Porphyridium</taxon>
    </lineage>
</organism>
<protein>
    <submittedName>
        <fullName evidence="2">Putative cysteine desulfurase</fullName>
    </submittedName>
</protein>
<dbReference type="EMBL" id="VRMN01000001">
    <property type="protein sequence ID" value="KAA8497835.1"/>
    <property type="molecule type" value="Genomic_DNA"/>
</dbReference>
<evidence type="ECO:0000313" key="3">
    <source>
        <dbReference type="Proteomes" id="UP000324585"/>
    </source>
</evidence>
<evidence type="ECO:0000259" key="1">
    <source>
        <dbReference type="PROSITE" id="PS50206"/>
    </source>
</evidence>